<dbReference type="InterPro" id="IPR029058">
    <property type="entry name" value="AB_hydrolase_fold"/>
</dbReference>
<comment type="caution">
    <text evidence="12">The sequence shown here is derived from an EMBL/GenBank/DDBJ whole genome shotgun (WGS) entry which is preliminary data.</text>
</comment>
<dbReference type="PRINTS" id="PR00793">
    <property type="entry name" value="PROAMNOPTASE"/>
</dbReference>
<keyword evidence="4 8" id="KW-0031">Aminopeptidase</keyword>
<dbReference type="Pfam" id="PF00561">
    <property type="entry name" value="Abhydrolase_1"/>
    <property type="match status" value="1"/>
</dbReference>
<evidence type="ECO:0000256" key="3">
    <source>
        <dbReference type="ARBA" id="ARBA00010088"/>
    </source>
</evidence>
<dbReference type="GO" id="GO:0004177">
    <property type="term" value="F:aminopeptidase activity"/>
    <property type="evidence" value="ECO:0007669"/>
    <property type="project" value="UniProtKB-UniRule"/>
</dbReference>
<keyword evidence="13" id="KW-1185">Reference proteome</keyword>
<dbReference type="Gene3D" id="3.40.50.1820">
    <property type="entry name" value="alpha/beta hydrolase"/>
    <property type="match status" value="1"/>
</dbReference>
<keyword evidence="7 8" id="KW-0378">Hydrolase</keyword>
<keyword evidence="5 8" id="KW-0963">Cytoplasm</keyword>
<feature type="active site" description="Proton donor" evidence="9">
    <location>
        <position position="298"/>
    </location>
</feature>
<dbReference type="EMBL" id="SOEY01000007">
    <property type="protein sequence ID" value="TFB75809.1"/>
    <property type="molecule type" value="Genomic_DNA"/>
</dbReference>
<evidence type="ECO:0000256" key="8">
    <source>
        <dbReference type="PIRNR" id="PIRNR006431"/>
    </source>
</evidence>
<name>A0A4R8V0V4_9MICO</name>
<dbReference type="PANTHER" id="PTHR43722">
    <property type="entry name" value="PROLINE IMINOPEPTIDASE"/>
    <property type="match status" value="1"/>
</dbReference>
<evidence type="ECO:0000256" key="4">
    <source>
        <dbReference type="ARBA" id="ARBA00022438"/>
    </source>
</evidence>
<gene>
    <name evidence="12" type="primary">pip</name>
    <name evidence="12" type="ORF">E3O06_03955</name>
</gene>
<dbReference type="NCBIfam" id="TIGR01249">
    <property type="entry name" value="pro_imino_pep_1"/>
    <property type="match status" value="1"/>
</dbReference>
<dbReference type="RefSeq" id="WP_134501707.1">
    <property type="nucleotide sequence ID" value="NZ_SOEY01000007.1"/>
</dbReference>
<evidence type="ECO:0000256" key="6">
    <source>
        <dbReference type="ARBA" id="ARBA00022670"/>
    </source>
</evidence>
<evidence type="ECO:0000313" key="13">
    <source>
        <dbReference type="Proteomes" id="UP000298173"/>
    </source>
</evidence>
<reference evidence="12 13" key="1">
    <citation type="submission" date="2019-03" db="EMBL/GenBank/DDBJ databases">
        <title>Genomics of glacier-inhabiting Cryobacterium strains.</title>
        <authorList>
            <person name="Liu Q."/>
            <person name="Xin Y.-H."/>
        </authorList>
    </citation>
    <scope>NUCLEOTIDE SEQUENCE [LARGE SCALE GENOMIC DNA]</scope>
    <source>
        <strain evidence="12 13">HLT2-23</strain>
    </source>
</reference>
<dbReference type="InterPro" id="IPR005944">
    <property type="entry name" value="Pro_iminopeptidase"/>
</dbReference>
<dbReference type="GO" id="GO:0005737">
    <property type="term" value="C:cytoplasm"/>
    <property type="evidence" value="ECO:0007669"/>
    <property type="project" value="UniProtKB-SubCell"/>
</dbReference>
<sequence length="327" mass="36427">MRTFYPELEPYETGMLDVGDNQTIYWEASGNPDGKPAVYLHGGPGGASGPDQRRVFDPAKYRIILFDQRGCGLSTPHASEPDVDLSVNTTWTLVADLEKLREHLGIDRWLVCGGSWGSTLALAYAETHPEKVTELVVRGIFTLRPVELDWFYEGGAAAIYPDLWESFLAPVPENERGHLIEAYGRLLHDPDQFVRERAGVAWATWESSTITLLQEPDKIAHFSDPAFAVAFARIENHFFANKGWFTPNQLIDDAARLADIPGVIVQGRYDMCTPAFTAWDLHKSWPEAEFHLIPDAGHAFDQPGILDAIIEATDRFAGQSSENSAVR</sequence>
<dbReference type="SUPFAM" id="SSF53474">
    <property type="entry name" value="alpha/beta-Hydrolases"/>
    <property type="match status" value="1"/>
</dbReference>
<dbReference type="InterPro" id="IPR000073">
    <property type="entry name" value="AB_hydrolase_1"/>
</dbReference>
<evidence type="ECO:0000256" key="10">
    <source>
        <dbReference type="RuleBase" id="RU003421"/>
    </source>
</evidence>
<dbReference type="EC" id="3.4.11.5" evidence="8 10"/>
<dbReference type="AlphaFoldDB" id="A0A4R8V0V4"/>
<comment type="similarity">
    <text evidence="3 8 10">Belongs to the peptidase S33 family.</text>
</comment>
<feature type="active site" evidence="9">
    <location>
        <position position="270"/>
    </location>
</feature>
<dbReference type="Proteomes" id="UP000298173">
    <property type="component" value="Unassembled WGS sequence"/>
</dbReference>
<keyword evidence="6 8" id="KW-0645">Protease</keyword>
<evidence type="ECO:0000256" key="9">
    <source>
        <dbReference type="PIRSR" id="PIRSR006431-1"/>
    </source>
</evidence>
<evidence type="ECO:0000256" key="5">
    <source>
        <dbReference type="ARBA" id="ARBA00022490"/>
    </source>
</evidence>
<dbReference type="GO" id="GO:0006508">
    <property type="term" value="P:proteolysis"/>
    <property type="evidence" value="ECO:0007669"/>
    <property type="project" value="UniProtKB-KW"/>
</dbReference>
<feature type="active site" description="Nucleophile" evidence="9">
    <location>
        <position position="115"/>
    </location>
</feature>
<protein>
    <recommendedName>
        <fullName evidence="8 10">Proline iminopeptidase</fullName>
        <shortName evidence="8">PIP</shortName>
        <ecNumber evidence="8 10">3.4.11.5</ecNumber>
    </recommendedName>
    <alternativeName>
        <fullName evidence="8">Prolyl aminopeptidase</fullName>
    </alternativeName>
</protein>
<accession>A0A4R8V0V4</accession>
<evidence type="ECO:0000256" key="7">
    <source>
        <dbReference type="ARBA" id="ARBA00022801"/>
    </source>
</evidence>
<dbReference type="PIRSF" id="PIRSF006431">
    <property type="entry name" value="Pept_S33"/>
    <property type="match status" value="1"/>
</dbReference>
<dbReference type="InterPro" id="IPR002410">
    <property type="entry name" value="Peptidase_S33"/>
</dbReference>
<proteinExistence type="inferred from homology"/>
<evidence type="ECO:0000256" key="1">
    <source>
        <dbReference type="ARBA" id="ARBA00001585"/>
    </source>
</evidence>
<feature type="domain" description="AB hydrolase-1" evidence="11">
    <location>
        <begin position="38"/>
        <end position="299"/>
    </location>
</feature>
<comment type="catalytic activity">
    <reaction evidence="1 8 10">
        <text>Release of N-terminal proline from a peptide.</text>
        <dbReference type="EC" id="3.4.11.5"/>
    </reaction>
</comment>
<dbReference type="PANTHER" id="PTHR43722:SF1">
    <property type="entry name" value="PROLINE IMINOPEPTIDASE"/>
    <property type="match status" value="1"/>
</dbReference>
<evidence type="ECO:0000256" key="2">
    <source>
        <dbReference type="ARBA" id="ARBA00004496"/>
    </source>
</evidence>
<dbReference type="OrthoDB" id="9796770at2"/>
<evidence type="ECO:0000313" key="12">
    <source>
        <dbReference type="EMBL" id="TFB75809.1"/>
    </source>
</evidence>
<organism evidence="12 13">
    <name type="scientific">Cryobacterium glaciale</name>
    <dbReference type="NCBI Taxonomy" id="1259145"/>
    <lineage>
        <taxon>Bacteria</taxon>
        <taxon>Bacillati</taxon>
        <taxon>Actinomycetota</taxon>
        <taxon>Actinomycetes</taxon>
        <taxon>Micrococcales</taxon>
        <taxon>Microbacteriaceae</taxon>
        <taxon>Cryobacterium</taxon>
    </lineage>
</organism>
<evidence type="ECO:0000259" key="11">
    <source>
        <dbReference type="Pfam" id="PF00561"/>
    </source>
</evidence>
<comment type="subcellular location">
    <subcellularLocation>
        <location evidence="2 8">Cytoplasm</location>
    </subcellularLocation>
</comment>
<dbReference type="PRINTS" id="PR00111">
    <property type="entry name" value="ABHYDROLASE"/>
</dbReference>